<dbReference type="Proteomes" id="UP001642540">
    <property type="component" value="Unassembled WGS sequence"/>
</dbReference>
<reference evidence="3 4" key="1">
    <citation type="submission" date="2024-08" db="EMBL/GenBank/DDBJ databases">
        <authorList>
            <person name="Cucini C."/>
            <person name="Frati F."/>
        </authorList>
    </citation>
    <scope>NUCLEOTIDE SEQUENCE [LARGE SCALE GENOMIC DNA]</scope>
</reference>
<gene>
    <name evidence="3" type="ORF">ODALV1_LOCUS23593</name>
</gene>
<dbReference type="PROSITE" id="PS00028">
    <property type="entry name" value="ZINC_FINGER_C2H2_1"/>
    <property type="match status" value="1"/>
</dbReference>
<dbReference type="Pfam" id="PF00651">
    <property type="entry name" value="BTB"/>
    <property type="match status" value="1"/>
</dbReference>
<evidence type="ECO:0000256" key="1">
    <source>
        <dbReference type="SAM" id="MobiDB-lite"/>
    </source>
</evidence>
<dbReference type="CDD" id="cd18315">
    <property type="entry name" value="BTB_POZ_BAB-like"/>
    <property type="match status" value="1"/>
</dbReference>
<dbReference type="InterPro" id="IPR013087">
    <property type="entry name" value="Znf_C2H2_type"/>
</dbReference>
<feature type="region of interest" description="Disordered" evidence="1">
    <location>
        <begin position="242"/>
        <end position="288"/>
    </location>
</feature>
<dbReference type="EMBL" id="CAXLJM020000081">
    <property type="protein sequence ID" value="CAL8130158.1"/>
    <property type="molecule type" value="Genomic_DNA"/>
</dbReference>
<dbReference type="InterPro" id="IPR000210">
    <property type="entry name" value="BTB/POZ_dom"/>
</dbReference>
<dbReference type="PROSITE" id="PS50097">
    <property type="entry name" value="BTB"/>
    <property type="match status" value="1"/>
</dbReference>
<feature type="compositionally biased region" description="Basic residues" evidence="1">
    <location>
        <begin position="259"/>
        <end position="271"/>
    </location>
</feature>
<dbReference type="SUPFAM" id="SSF54695">
    <property type="entry name" value="POZ domain"/>
    <property type="match status" value="1"/>
</dbReference>
<feature type="region of interest" description="Disordered" evidence="1">
    <location>
        <begin position="386"/>
        <end position="564"/>
    </location>
</feature>
<feature type="compositionally biased region" description="Polar residues" evidence="1">
    <location>
        <begin position="491"/>
        <end position="504"/>
    </location>
</feature>
<feature type="region of interest" description="Disordered" evidence="1">
    <location>
        <begin position="170"/>
        <end position="227"/>
    </location>
</feature>
<feature type="compositionally biased region" description="Low complexity" evidence="1">
    <location>
        <begin position="403"/>
        <end position="421"/>
    </location>
</feature>
<evidence type="ECO:0000259" key="2">
    <source>
        <dbReference type="PROSITE" id="PS50097"/>
    </source>
</evidence>
<name>A0ABP1RLH6_9HEXA</name>
<feature type="compositionally biased region" description="Basic residues" evidence="1">
    <location>
        <begin position="422"/>
        <end position="432"/>
    </location>
</feature>
<organism evidence="3 4">
    <name type="scientific">Orchesella dallaii</name>
    <dbReference type="NCBI Taxonomy" id="48710"/>
    <lineage>
        <taxon>Eukaryota</taxon>
        <taxon>Metazoa</taxon>
        <taxon>Ecdysozoa</taxon>
        <taxon>Arthropoda</taxon>
        <taxon>Hexapoda</taxon>
        <taxon>Collembola</taxon>
        <taxon>Entomobryomorpha</taxon>
        <taxon>Entomobryoidea</taxon>
        <taxon>Orchesellidae</taxon>
        <taxon>Orchesellinae</taxon>
        <taxon>Orchesella</taxon>
    </lineage>
</organism>
<evidence type="ECO:0000313" key="4">
    <source>
        <dbReference type="Proteomes" id="UP001642540"/>
    </source>
</evidence>
<keyword evidence="4" id="KW-1185">Reference proteome</keyword>
<accession>A0ABP1RLH6</accession>
<dbReference type="InterPro" id="IPR011333">
    <property type="entry name" value="SKP1/BTB/POZ_sf"/>
</dbReference>
<feature type="domain" description="BTB" evidence="2">
    <location>
        <begin position="38"/>
        <end position="106"/>
    </location>
</feature>
<feature type="compositionally biased region" description="Pro residues" evidence="1">
    <location>
        <begin position="244"/>
        <end position="258"/>
    </location>
</feature>
<comment type="caution">
    <text evidence="3">The sequence shown here is derived from an EMBL/GenBank/DDBJ whole genome shotgun (WGS) entry which is preliminary data.</text>
</comment>
<feature type="compositionally biased region" description="Acidic residues" evidence="1">
    <location>
        <begin position="468"/>
        <end position="482"/>
    </location>
</feature>
<sequence length="607" mass="67298">MPPASKTPFKCKRTPKSETWLYQDILQSQQTDTNGWLADTLLMCDGGTIRVHAFILQAASPFFRAAILSQGKDYPYIREVMLPDFPVTEMESMLNLIYKGFVDLATEEEITELQKTLKFFQVTGVDFKSIEKPEANDITKLEIEGDLKIHELNRIPQDIKVKDESIMEIDRDEPIEDNEKTSNGTISGGRRFAKPQMCNVALSSGKPSKSTKSSSSASSTTSSSARSLKSVKIVLPRILVDAVAPPPSKPSTEPAPPPPKKKSPVKKKKKGSPNDNDDPETDEEDKDWTKPNFKDKIWFKREALRCQFCKKDHAAIKDVLDCISHHNKQNVRCCFCLRIYSNTEILYRHYKKRHRNSGKENSIICHFCDQTLAYSAVSSHVISTHFRIESEPSSESTKKGKSRPSPTKTTSSSRSSSSSSSKKSKSKTKNGHKSSSSTEKDKSKKTKKSSASISSDRDPETLTSASENEAEYDSDILEDYDPDPTPILIPTSPSKAVQLQAASTNRRRRYSASSDEWSPRKTKANGNSGNGNASGASANATLSSSSSIPSKKPKDSSIPPNKEALVKVPDLDVSVKKLISNGQTLSFRLRRKLDGNGVLAMYKNLKK</sequence>
<dbReference type="Gene3D" id="3.30.710.10">
    <property type="entry name" value="Potassium Channel Kv1.1, Chain A"/>
    <property type="match status" value="1"/>
</dbReference>
<evidence type="ECO:0000313" key="3">
    <source>
        <dbReference type="EMBL" id="CAL8130158.1"/>
    </source>
</evidence>
<protein>
    <recommendedName>
        <fullName evidence="2">BTB domain-containing protein</fullName>
    </recommendedName>
</protein>
<feature type="compositionally biased region" description="Acidic residues" evidence="1">
    <location>
        <begin position="275"/>
        <end position="286"/>
    </location>
</feature>
<feature type="compositionally biased region" description="Low complexity" evidence="1">
    <location>
        <begin position="203"/>
        <end position="227"/>
    </location>
</feature>
<dbReference type="SMART" id="SM00225">
    <property type="entry name" value="BTB"/>
    <property type="match status" value="1"/>
</dbReference>
<proteinExistence type="predicted"/>
<feature type="compositionally biased region" description="Low complexity" evidence="1">
    <location>
        <begin position="524"/>
        <end position="562"/>
    </location>
</feature>